<gene>
    <name evidence="1" type="ORF">IAC94_03050</name>
</gene>
<organism evidence="1 2">
    <name type="scientific">Candidatus Coprenecus avistercoris</name>
    <dbReference type="NCBI Taxonomy" id="2840730"/>
    <lineage>
        <taxon>Bacteria</taxon>
        <taxon>Pseudomonadati</taxon>
        <taxon>Bacteroidota</taxon>
        <taxon>Bacteroidia</taxon>
        <taxon>Bacteroidales</taxon>
        <taxon>Rikenellaceae</taxon>
        <taxon>Rikenellaceae incertae sedis</taxon>
        <taxon>Candidatus Coprenecus</taxon>
    </lineage>
</organism>
<proteinExistence type="predicted"/>
<reference evidence="1" key="2">
    <citation type="journal article" date="2021" name="PeerJ">
        <title>Extensive microbial diversity within the chicken gut microbiome revealed by metagenomics and culture.</title>
        <authorList>
            <person name="Gilroy R."/>
            <person name="Ravi A."/>
            <person name="Getino M."/>
            <person name="Pursley I."/>
            <person name="Horton D.L."/>
            <person name="Alikhan N.F."/>
            <person name="Baker D."/>
            <person name="Gharbi K."/>
            <person name="Hall N."/>
            <person name="Watson M."/>
            <person name="Adriaenssens E.M."/>
            <person name="Foster-Nyarko E."/>
            <person name="Jarju S."/>
            <person name="Secka A."/>
            <person name="Antonio M."/>
            <person name="Oren A."/>
            <person name="Chaudhuri R.R."/>
            <person name="La Ragione R."/>
            <person name="Hildebrand F."/>
            <person name="Pallen M.J."/>
        </authorList>
    </citation>
    <scope>NUCLEOTIDE SEQUENCE</scope>
    <source>
        <strain evidence="1">ChiHjej13B12-12457</strain>
    </source>
</reference>
<evidence type="ECO:0000313" key="2">
    <source>
        <dbReference type="Proteomes" id="UP000886744"/>
    </source>
</evidence>
<dbReference type="AlphaFoldDB" id="A0A9D1J6U0"/>
<name>A0A9D1J6U0_9BACT</name>
<dbReference type="Proteomes" id="UP000886744">
    <property type="component" value="Unassembled WGS sequence"/>
</dbReference>
<reference evidence="1" key="1">
    <citation type="submission" date="2020-10" db="EMBL/GenBank/DDBJ databases">
        <authorList>
            <person name="Gilroy R."/>
        </authorList>
    </citation>
    <scope>NUCLEOTIDE SEQUENCE</scope>
    <source>
        <strain evidence="1">ChiHjej13B12-12457</strain>
    </source>
</reference>
<comment type="caution">
    <text evidence="1">The sequence shown here is derived from an EMBL/GenBank/DDBJ whole genome shotgun (WGS) entry which is preliminary data.</text>
</comment>
<accession>A0A9D1J6U0</accession>
<sequence length="121" mass="13833">MKQPDTAALRERLANYTPEEETDRRIAELRDLLKEISAVKDSMADIITGFTHAVADLQKKDIGTRVHPDTLKALNEICTNFVVEVGKQLMAHRDRQLELQIFIAYCKTCIYPCTQMGSYCR</sequence>
<protein>
    <submittedName>
        <fullName evidence="1">Uncharacterized protein</fullName>
    </submittedName>
</protein>
<evidence type="ECO:0000313" key="1">
    <source>
        <dbReference type="EMBL" id="HIR62484.1"/>
    </source>
</evidence>
<dbReference type="EMBL" id="DVHI01000037">
    <property type="protein sequence ID" value="HIR62484.1"/>
    <property type="molecule type" value="Genomic_DNA"/>
</dbReference>